<accession>A0A9P0BNB4</accession>
<evidence type="ECO:0000256" key="1">
    <source>
        <dbReference type="SAM" id="Phobius"/>
    </source>
</evidence>
<name>A0A9P0BNB4_CHRIL</name>
<keyword evidence="1" id="KW-0472">Membrane</keyword>
<evidence type="ECO:0000313" key="3">
    <source>
        <dbReference type="Proteomes" id="UP001154114"/>
    </source>
</evidence>
<proteinExistence type="predicted"/>
<dbReference type="EMBL" id="LR824019">
    <property type="protein sequence ID" value="CAH0587902.1"/>
    <property type="molecule type" value="Genomic_DNA"/>
</dbReference>
<protein>
    <submittedName>
        <fullName evidence="2">Uncharacterized protein</fullName>
    </submittedName>
</protein>
<dbReference type="AlphaFoldDB" id="A0A9P0BNB4"/>
<keyword evidence="3" id="KW-1185">Reference proteome</keyword>
<keyword evidence="1" id="KW-0812">Transmembrane</keyword>
<keyword evidence="1" id="KW-1133">Transmembrane helix</keyword>
<organism evidence="2 3">
    <name type="scientific">Chrysodeixis includens</name>
    <name type="common">Soybean looper</name>
    <name type="synonym">Pseudoplusia includens</name>
    <dbReference type="NCBI Taxonomy" id="689277"/>
    <lineage>
        <taxon>Eukaryota</taxon>
        <taxon>Metazoa</taxon>
        <taxon>Ecdysozoa</taxon>
        <taxon>Arthropoda</taxon>
        <taxon>Hexapoda</taxon>
        <taxon>Insecta</taxon>
        <taxon>Pterygota</taxon>
        <taxon>Neoptera</taxon>
        <taxon>Endopterygota</taxon>
        <taxon>Lepidoptera</taxon>
        <taxon>Glossata</taxon>
        <taxon>Ditrysia</taxon>
        <taxon>Noctuoidea</taxon>
        <taxon>Noctuidae</taxon>
        <taxon>Plusiinae</taxon>
        <taxon>Chrysodeixis</taxon>
    </lineage>
</organism>
<reference evidence="2" key="1">
    <citation type="submission" date="2021-12" db="EMBL/GenBank/DDBJ databases">
        <authorList>
            <person name="King R."/>
        </authorList>
    </citation>
    <scope>NUCLEOTIDE SEQUENCE</scope>
</reference>
<feature type="transmembrane region" description="Helical" evidence="1">
    <location>
        <begin position="6"/>
        <end position="25"/>
    </location>
</feature>
<dbReference type="Proteomes" id="UP001154114">
    <property type="component" value="Chromosome 16"/>
</dbReference>
<gene>
    <name evidence="2" type="ORF">CINC_LOCUS3746</name>
</gene>
<feature type="transmembrane region" description="Helical" evidence="1">
    <location>
        <begin position="32"/>
        <end position="52"/>
    </location>
</feature>
<evidence type="ECO:0000313" key="2">
    <source>
        <dbReference type="EMBL" id="CAH0587902.1"/>
    </source>
</evidence>
<dbReference type="OrthoDB" id="7377833at2759"/>
<sequence>MGPLYSIQVYEGVTLLVMCLIKLVVTERNYVFLLANLAFMVSIIILTGAYMIPAGDITHEASEVSTSMFHSGWELHGGADLRTLAVVALQVSQVPVYMTAYGVIVLSHRNLVSVSFGLNTSLSEKLRG</sequence>